<organism evidence="1 2">
    <name type="scientific">Holdemania filiformis DSM 12042</name>
    <dbReference type="NCBI Taxonomy" id="545696"/>
    <lineage>
        <taxon>Bacteria</taxon>
        <taxon>Bacillati</taxon>
        <taxon>Bacillota</taxon>
        <taxon>Erysipelotrichia</taxon>
        <taxon>Erysipelotrichales</taxon>
        <taxon>Erysipelotrichaceae</taxon>
        <taxon>Holdemania</taxon>
    </lineage>
</organism>
<comment type="caution">
    <text evidence="1">The sequence shown here is derived from an EMBL/GenBank/DDBJ whole genome shotgun (WGS) entry which is preliminary data.</text>
</comment>
<accession>B9Y6I9</accession>
<dbReference type="EMBL" id="ACCF01000082">
    <property type="protein sequence ID" value="EEF68412.1"/>
    <property type="molecule type" value="Genomic_DNA"/>
</dbReference>
<proteinExistence type="predicted"/>
<protein>
    <submittedName>
        <fullName evidence="1">Uncharacterized protein</fullName>
    </submittedName>
</protein>
<reference evidence="1 2" key="2">
    <citation type="submission" date="2009-02" db="EMBL/GenBank/DDBJ databases">
        <title>Draft genome sequence of Holdemania filiformis DSM 12042.</title>
        <authorList>
            <person name="Sudarsanam P."/>
            <person name="Ley R."/>
            <person name="Guruge J."/>
            <person name="Turnbaugh P.J."/>
            <person name="Mahowald M."/>
            <person name="Liep D."/>
            <person name="Gordon J."/>
        </authorList>
    </citation>
    <scope>NUCLEOTIDE SEQUENCE [LARGE SCALE GENOMIC DNA]</scope>
    <source>
        <strain evidence="1 2">DSM 12042</strain>
    </source>
</reference>
<dbReference type="Proteomes" id="UP000005950">
    <property type="component" value="Unassembled WGS sequence"/>
</dbReference>
<gene>
    <name evidence="1" type="ORF">HOLDEFILI_01430</name>
</gene>
<dbReference type="AlphaFoldDB" id="B9Y6I9"/>
<dbReference type="HOGENOM" id="CLU_3310955_0_0_9"/>
<name>B9Y6I9_9FIRM</name>
<evidence type="ECO:0000313" key="1">
    <source>
        <dbReference type="EMBL" id="EEF68412.1"/>
    </source>
</evidence>
<sequence length="39" mass="4514">MPCRSGSFLGKNIRFHVFSRLFWEIKAVLSGRQESVINC</sequence>
<reference evidence="1 2" key="1">
    <citation type="submission" date="2008-12" db="EMBL/GenBank/DDBJ databases">
        <authorList>
            <person name="Fulton L."/>
            <person name="Clifton S."/>
            <person name="Fulton B."/>
            <person name="Xu J."/>
            <person name="Minx P."/>
            <person name="Pepin K.H."/>
            <person name="Johnson M."/>
            <person name="Bhonagiri V."/>
            <person name="Nash W.E."/>
            <person name="Mardis E.R."/>
            <person name="Wilson R.K."/>
        </authorList>
    </citation>
    <scope>NUCLEOTIDE SEQUENCE [LARGE SCALE GENOMIC DNA]</scope>
    <source>
        <strain evidence="1 2">DSM 12042</strain>
    </source>
</reference>
<evidence type="ECO:0000313" key="2">
    <source>
        <dbReference type="Proteomes" id="UP000005950"/>
    </source>
</evidence>
<dbReference type="STRING" id="545696.HOLDEFILI_01430"/>